<accession>G3HTA0</accession>
<sequence>MCMGVLPICLHHRYAWCPRKPEEDIGTPKLELQMVVSYYIGVGDCTQSSAEARSSLKC</sequence>
<name>G3HTA0_CRIGR</name>
<dbReference type="Proteomes" id="UP000001075">
    <property type="component" value="Unassembled WGS sequence"/>
</dbReference>
<proteinExistence type="predicted"/>
<organism evidence="1 2">
    <name type="scientific">Cricetulus griseus</name>
    <name type="common">Chinese hamster</name>
    <name type="synonym">Cricetulus barabensis griseus</name>
    <dbReference type="NCBI Taxonomy" id="10029"/>
    <lineage>
        <taxon>Eukaryota</taxon>
        <taxon>Metazoa</taxon>
        <taxon>Chordata</taxon>
        <taxon>Craniata</taxon>
        <taxon>Vertebrata</taxon>
        <taxon>Euteleostomi</taxon>
        <taxon>Mammalia</taxon>
        <taxon>Eutheria</taxon>
        <taxon>Euarchontoglires</taxon>
        <taxon>Glires</taxon>
        <taxon>Rodentia</taxon>
        <taxon>Myomorpha</taxon>
        <taxon>Muroidea</taxon>
        <taxon>Cricetidae</taxon>
        <taxon>Cricetinae</taxon>
        <taxon>Cricetulus</taxon>
    </lineage>
</organism>
<dbReference type="AlphaFoldDB" id="G3HTA0"/>
<protein>
    <submittedName>
        <fullName evidence="1">Uncharacterized protein</fullName>
    </submittedName>
</protein>
<evidence type="ECO:0000313" key="2">
    <source>
        <dbReference type="Proteomes" id="UP000001075"/>
    </source>
</evidence>
<gene>
    <name evidence="1" type="ORF">I79_014121</name>
</gene>
<dbReference type="InParanoid" id="G3HTA0"/>
<reference evidence="2" key="1">
    <citation type="journal article" date="2011" name="Nat. Biotechnol.">
        <title>The genomic sequence of the Chinese hamster ovary (CHO)-K1 cell line.</title>
        <authorList>
            <person name="Xu X."/>
            <person name="Nagarajan H."/>
            <person name="Lewis N.E."/>
            <person name="Pan S."/>
            <person name="Cai Z."/>
            <person name="Liu X."/>
            <person name="Chen W."/>
            <person name="Xie M."/>
            <person name="Wang W."/>
            <person name="Hammond S."/>
            <person name="Andersen M.R."/>
            <person name="Neff N."/>
            <person name="Passarelli B."/>
            <person name="Koh W."/>
            <person name="Fan H.C."/>
            <person name="Wang J."/>
            <person name="Gui Y."/>
            <person name="Lee K.H."/>
            <person name="Betenbaugh M.J."/>
            <person name="Quake S.R."/>
            <person name="Famili I."/>
            <person name="Palsson B.O."/>
            <person name="Wang J."/>
        </authorList>
    </citation>
    <scope>NUCLEOTIDE SEQUENCE [LARGE SCALE GENOMIC DNA]</scope>
    <source>
        <strain evidence="2">CHO K1 cell line</strain>
    </source>
</reference>
<dbReference type="EMBL" id="JH000691">
    <property type="protein sequence ID" value="EGW05627.1"/>
    <property type="molecule type" value="Genomic_DNA"/>
</dbReference>
<evidence type="ECO:0000313" key="1">
    <source>
        <dbReference type="EMBL" id="EGW05627.1"/>
    </source>
</evidence>